<dbReference type="EMBL" id="JBHFFA010000001">
    <property type="protein sequence ID" value="KAL2654256.1"/>
    <property type="molecule type" value="Genomic_DNA"/>
</dbReference>
<dbReference type="PANTHER" id="PTHR32166">
    <property type="entry name" value="OSJNBA0013A04.12 PROTEIN"/>
    <property type="match status" value="1"/>
</dbReference>
<evidence type="ECO:0000313" key="4">
    <source>
        <dbReference type="Proteomes" id="UP001605036"/>
    </source>
</evidence>
<accession>A0ABD1ZS15</accession>
<keyword evidence="4" id="KW-1185">Reference proteome</keyword>
<dbReference type="InterPro" id="IPR012337">
    <property type="entry name" value="RNaseH-like_sf"/>
</dbReference>
<evidence type="ECO:0000313" key="3">
    <source>
        <dbReference type="EMBL" id="KAL2654256.1"/>
    </source>
</evidence>
<dbReference type="InterPro" id="IPR007021">
    <property type="entry name" value="DUF659"/>
</dbReference>
<dbReference type="AlphaFoldDB" id="A0ABD1ZS15"/>
<dbReference type="Pfam" id="PF04937">
    <property type="entry name" value="DUF659"/>
    <property type="match status" value="1"/>
</dbReference>
<comment type="caution">
    <text evidence="3">The sequence shown here is derived from an EMBL/GenBank/DDBJ whole genome shotgun (WGS) entry which is preliminary data.</text>
</comment>
<evidence type="ECO:0000259" key="2">
    <source>
        <dbReference type="Pfam" id="PF04937"/>
    </source>
</evidence>
<gene>
    <name evidence="3" type="ORF">R1flu_022384</name>
</gene>
<dbReference type="Proteomes" id="UP001605036">
    <property type="component" value="Unassembled WGS sequence"/>
</dbReference>
<name>A0ABD1ZS15_9MARC</name>
<evidence type="ECO:0000256" key="1">
    <source>
        <dbReference type="SAM" id="MobiDB-lite"/>
    </source>
</evidence>
<feature type="region of interest" description="Disordered" evidence="1">
    <location>
        <begin position="184"/>
        <end position="224"/>
    </location>
</feature>
<dbReference type="PANTHER" id="PTHR32166:SF123">
    <property type="entry name" value="BED-TYPE DOMAIN-CONTAINING PROTEIN"/>
    <property type="match status" value="1"/>
</dbReference>
<dbReference type="SUPFAM" id="SSF53098">
    <property type="entry name" value="Ribonuclease H-like"/>
    <property type="match status" value="1"/>
</dbReference>
<organism evidence="3 4">
    <name type="scientific">Riccia fluitans</name>
    <dbReference type="NCBI Taxonomy" id="41844"/>
    <lineage>
        <taxon>Eukaryota</taxon>
        <taxon>Viridiplantae</taxon>
        <taxon>Streptophyta</taxon>
        <taxon>Embryophyta</taxon>
        <taxon>Marchantiophyta</taxon>
        <taxon>Marchantiopsida</taxon>
        <taxon>Marchantiidae</taxon>
        <taxon>Marchantiales</taxon>
        <taxon>Ricciaceae</taxon>
        <taxon>Riccia</taxon>
    </lineage>
</organism>
<proteinExistence type="predicted"/>
<protein>
    <recommendedName>
        <fullName evidence="2">DUF659 domain-containing protein</fullName>
    </recommendedName>
</protein>
<feature type="compositionally biased region" description="Low complexity" evidence="1">
    <location>
        <begin position="201"/>
        <end position="219"/>
    </location>
</feature>
<reference evidence="3 4" key="1">
    <citation type="submission" date="2024-09" db="EMBL/GenBank/DDBJ databases">
        <title>Chromosome-scale assembly of Riccia fluitans.</title>
        <authorList>
            <person name="Paukszto L."/>
            <person name="Sawicki J."/>
            <person name="Karawczyk K."/>
            <person name="Piernik-Szablinska J."/>
            <person name="Szczecinska M."/>
            <person name="Mazdziarz M."/>
        </authorList>
    </citation>
    <scope>NUCLEOTIDE SEQUENCE [LARGE SCALE GENOMIC DNA]</scope>
    <source>
        <strain evidence="3">Rf_01</strain>
        <tissue evidence="3">Aerial parts of the thallus</tissue>
    </source>
</reference>
<sequence length="666" mass="76898">MEEANETRCQGTADNVATTTVVGREAARQTILPFANRPIRQNEDVNYRQMGVPTPKNELGYRVMKEFHFRTRDGQSIATCRHCGVEYVINITRLRTHFTEDHDPRGKQHVGLPKRGSQKHVKVCSSVPYSVRAAIILLHQANSANQWEFMQDTEHQTAKAGSDDEDVFLEREFSRTIYKRSLPHATTDGIDPPLSQPSAHASPSSVANRSANSSRQASPFSDAASSGRYFQQPLRPMFDAEKYEIADQMWSMAVSVMGLPFRTLQHPALKEAFHFSKKLPRYKLPSTTALRTKLLDKTYTDVKRMAEQNIWYNFCVRATVSYDGWTNRNGCPQMNIMFINRYGEMLHAHADGSNMTKDAKWVSGHILKAIKEVNPKNVLQFTADNAFVNILAGKSVRAEYPHIVFGGCVAHGIDLLFEDMGKLAWIDAIFDKCNDIVSFIKNSHQPHTMLMDFFLDGATLLKPGVTRFATNIIMLDRTYHLQHCLKKMVVSEQWTTWVTDPHRPSNTKIKADNIKQAILNETFWNKTQDLLLFMEPIFRLLCQVDAHKDFMGRIYWESWETQESIKHLWKHKGLKSNLLTKVRCDEVFLLFRHRWDKWHNIIHSTTMLLHPSYLFDPERHEAYEWNFIYTDFQQYINLYGEGIMGYDPKGDQHKNGWRNATKSLRA</sequence>
<feature type="domain" description="DUF659" evidence="2">
    <location>
        <begin position="285"/>
        <end position="436"/>
    </location>
</feature>